<sequence>MFKRIMLAGLMSATVLGGIVPAYAQERAPRGERGMRNGDGAAVSRGNRMNQPRGDAGRAAGTQPRAQPPRQMAPAQPDNRLRGNAARAVEQARERREQWQAGRAERRPGMDDRRGDRRDGRQDWRNERQDRRADRRDNRQDRRADRQDDRRDWRSDRRDDRIDWRNDRRDARPGDWRWTGGRERVDVRRFDERTRWNNQRRWDNGWRQDRRYDWRSYRNRYGDRYRVGRYYAPRGWSYGYRSFSVGLFLNDLLYANNYWINDPYAYRLPPAYGTLRWIRYYDDALLVDVRDGYVVDVIRDFFW</sequence>
<feature type="region of interest" description="Disordered" evidence="1">
    <location>
        <begin position="29"/>
        <end position="152"/>
    </location>
</feature>
<feature type="compositionally biased region" description="Basic and acidic residues" evidence="1">
    <location>
        <begin position="90"/>
        <end position="152"/>
    </location>
</feature>
<evidence type="ECO:0000313" key="3">
    <source>
        <dbReference type="EMBL" id="MCC4233594.1"/>
    </source>
</evidence>
<name>A0ABS8H4X8_9SPHN</name>
<feature type="compositionally biased region" description="Low complexity" evidence="1">
    <location>
        <begin position="63"/>
        <end position="77"/>
    </location>
</feature>
<feature type="chain" id="PRO_5045483117" evidence="2">
    <location>
        <begin position="25"/>
        <end position="303"/>
    </location>
</feature>
<evidence type="ECO:0000256" key="1">
    <source>
        <dbReference type="SAM" id="MobiDB-lite"/>
    </source>
</evidence>
<reference evidence="3 4" key="1">
    <citation type="submission" date="2021-10" db="EMBL/GenBank/DDBJ databases">
        <title>The diversity and Nitrogen Metabolism of Culturable Nitrate-Utilizing Bacteria Within the Oxygen Minimum Zone of the Changjiang (Yangtze River)Estuary.</title>
        <authorList>
            <person name="Zhang D."/>
            <person name="Zheng J."/>
            <person name="Liu S."/>
            <person name="He W."/>
        </authorList>
    </citation>
    <scope>NUCLEOTIDE SEQUENCE [LARGE SCALE GENOMIC DNA]</scope>
    <source>
        <strain evidence="3 4">FXH275-2</strain>
    </source>
</reference>
<dbReference type="EMBL" id="JAJGNP010000010">
    <property type="protein sequence ID" value="MCC4233594.1"/>
    <property type="molecule type" value="Genomic_DNA"/>
</dbReference>
<organism evidence="3 4">
    <name type="scientific">Sphingobium soli</name>
    <dbReference type="NCBI Taxonomy" id="1591116"/>
    <lineage>
        <taxon>Bacteria</taxon>
        <taxon>Pseudomonadati</taxon>
        <taxon>Pseudomonadota</taxon>
        <taxon>Alphaproteobacteria</taxon>
        <taxon>Sphingomonadales</taxon>
        <taxon>Sphingomonadaceae</taxon>
        <taxon>Sphingobium</taxon>
    </lineage>
</organism>
<feature type="signal peptide" evidence="2">
    <location>
        <begin position="1"/>
        <end position="24"/>
    </location>
</feature>
<comment type="caution">
    <text evidence="3">The sequence shown here is derived from an EMBL/GenBank/DDBJ whole genome shotgun (WGS) entry which is preliminary data.</text>
</comment>
<evidence type="ECO:0000256" key="2">
    <source>
        <dbReference type="SAM" id="SignalP"/>
    </source>
</evidence>
<protein>
    <submittedName>
        <fullName evidence="3">RcnB family protein</fullName>
    </submittedName>
</protein>
<dbReference type="Gene3D" id="3.10.450.160">
    <property type="entry name" value="inner membrane protein cigr"/>
    <property type="match status" value="1"/>
</dbReference>
<proteinExistence type="predicted"/>
<dbReference type="Proteomes" id="UP001198830">
    <property type="component" value="Unassembled WGS sequence"/>
</dbReference>
<accession>A0ABS8H4X8</accession>
<dbReference type="RefSeq" id="WP_228227443.1">
    <property type="nucleotide sequence ID" value="NZ_JAJGNP010000010.1"/>
</dbReference>
<dbReference type="Pfam" id="PF11776">
    <property type="entry name" value="RcnB"/>
    <property type="match status" value="1"/>
</dbReference>
<keyword evidence="4" id="KW-1185">Reference proteome</keyword>
<gene>
    <name evidence="3" type="ORF">LL253_12950</name>
</gene>
<evidence type="ECO:0000313" key="4">
    <source>
        <dbReference type="Proteomes" id="UP001198830"/>
    </source>
</evidence>
<keyword evidence="2" id="KW-0732">Signal</keyword>
<dbReference type="InterPro" id="IPR024572">
    <property type="entry name" value="RcnB"/>
</dbReference>